<dbReference type="SUPFAM" id="SSF53271">
    <property type="entry name" value="PRTase-like"/>
    <property type="match status" value="1"/>
</dbReference>
<keyword evidence="4" id="KW-0547">Nucleotide-binding</keyword>
<keyword evidence="6" id="KW-0067">ATP-binding</keyword>
<name>A0A7T9DKJ7_9ARCH</name>
<evidence type="ECO:0000256" key="5">
    <source>
        <dbReference type="ARBA" id="ARBA00022777"/>
    </source>
</evidence>
<dbReference type="GO" id="GO:0006015">
    <property type="term" value="P:5-phosphoribose 1-diphosphate biosynthetic process"/>
    <property type="evidence" value="ECO:0007669"/>
    <property type="project" value="TreeGrafter"/>
</dbReference>
<dbReference type="GO" id="GO:0006164">
    <property type="term" value="P:purine nucleotide biosynthetic process"/>
    <property type="evidence" value="ECO:0007669"/>
    <property type="project" value="TreeGrafter"/>
</dbReference>
<dbReference type="AlphaFoldDB" id="A0A7T9DKJ7"/>
<dbReference type="Gene3D" id="3.40.50.2020">
    <property type="match status" value="2"/>
</dbReference>
<reference evidence="9" key="1">
    <citation type="submission" date="2020-11" db="EMBL/GenBank/DDBJ databases">
        <title>Connecting structure to function with the recovery of over 1000 high-quality activated sludge metagenome-assembled genomes encoding full-length rRNA genes using long-read sequencing.</title>
        <authorList>
            <person name="Singleton C.M."/>
            <person name="Petriglieri F."/>
            <person name="Kristensen J.M."/>
            <person name="Kirkegaard R.H."/>
            <person name="Michaelsen T.Y."/>
            <person name="Andersen M.H."/>
            <person name="Karst S.M."/>
            <person name="Dueholm M.S."/>
            <person name="Nielsen P.H."/>
            <person name="Albertsen M."/>
        </authorList>
    </citation>
    <scope>NUCLEOTIDE SEQUENCE</scope>
    <source>
        <strain evidence="9">Fred_18-Q3-R57-64_BAT3C.431</strain>
    </source>
</reference>
<evidence type="ECO:0000256" key="1">
    <source>
        <dbReference type="ARBA" id="ARBA00013247"/>
    </source>
</evidence>
<dbReference type="InterPro" id="IPR000836">
    <property type="entry name" value="PRTase_dom"/>
</dbReference>
<dbReference type="GO" id="GO:0005524">
    <property type="term" value="F:ATP binding"/>
    <property type="evidence" value="ECO:0007669"/>
    <property type="project" value="UniProtKB-KW"/>
</dbReference>
<dbReference type="PANTHER" id="PTHR10210:SF32">
    <property type="entry name" value="RIBOSE-PHOSPHATE PYROPHOSPHOKINASE 2"/>
    <property type="match status" value="1"/>
</dbReference>
<dbReference type="FunFam" id="3.40.50.2020:FF:000014">
    <property type="entry name" value="Ribose-phosphate pyrophosphokinase 1"/>
    <property type="match status" value="1"/>
</dbReference>
<dbReference type="EMBL" id="CP064981">
    <property type="protein sequence ID" value="QQR93027.1"/>
    <property type="molecule type" value="Genomic_DNA"/>
</dbReference>
<dbReference type="Pfam" id="PF14572">
    <property type="entry name" value="Pribosyl_synth"/>
    <property type="match status" value="1"/>
</dbReference>
<dbReference type="InterPro" id="IPR005946">
    <property type="entry name" value="Rib-P_diPkinase"/>
</dbReference>
<keyword evidence="3" id="KW-0545">Nucleotide biosynthesis</keyword>
<dbReference type="CDD" id="cd06223">
    <property type="entry name" value="PRTases_typeI"/>
    <property type="match status" value="1"/>
</dbReference>
<evidence type="ECO:0000256" key="6">
    <source>
        <dbReference type="ARBA" id="ARBA00022840"/>
    </source>
</evidence>
<feature type="domain" description="Ribose-phosphate pyrophosphokinase N-terminal" evidence="8">
    <location>
        <begin position="23"/>
        <end position="130"/>
    </location>
</feature>
<dbReference type="GO" id="GO:0005737">
    <property type="term" value="C:cytoplasm"/>
    <property type="evidence" value="ECO:0007669"/>
    <property type="project" value="TreeGrafter"/>
</dbReference>
<comment type="catalytic activity">
    <reaction evidence="7">
        <text>D-ribose 5-phosphate + ATP = 5-phospho-alpha-D-ribose 1-diphosphate + AMP + H(+)</text>
        <dbReference type="Rhea" id="RHEA:15609"/>
        <dbReference type="ChEBI" id="CHEBI:15378"/>
        <dbReference type="ChEBI" id="CHEBI:30616"/>
        <dbReference type="ChEBI" id="CHEBI:58017"/>
        <dbReference type="ChEBI" id="CHEBI:78346"/>
        <dbReference type="ChEBI" id="CHEBI:456215"/>
        <dbReference type="EC" id="2.7.6.1"/>
    </reaction>
</comment>
<dbReference type="Proteomes" id="UP000596004">
    <property type="component" value="Chromosome"/>
</dbReference>
<keyword evidence="2 9" id="KW-0808">Transferase</keyword>
<dbReference type="PANTHER" id="PTHR10210">
    <property type="entry name" value="RIBOSE-PHOSPHATE DIPHOSPHOKINASE FAMILY MEMBER"/>
    <property type="match status" value="1"/>
</dbReference>
<dbReference type="EC" id="2.7.6.1" evidence="1"/>
<dbReference type="InterPro" id="IPR029099">
    <property type="entry name" value="Pribosyltran_N"/>
</dbReference>
<accession>A0A7T9DKJ7</accession>
<evidence type="ECO:0000313" key="9">
    <source>
        <dbReference type="EMBL" id="QQR93027.1"/>
    </source>
</evidence>
<gene>
    <name evidence="9" type="primary">prs</name>
    <name evidence="9" type="ORF">IPJ89_02175</name>
</gene>
<dbReference type="GO" id="GO:0002189">
    <property type="term" value="C:ribose phosphate diphosphokinase complex"/>
    <property type="evidence" value="ECO:0007669"/>
    <property type="project" value="TreeGrafter"/>
</dbReference>
<dbReference type="GO" id="GO:0000287">
    <property type="term" value="F:magnesium ion binding"/>
    <property type="evidence" value="ECO:0007669"/>
    <property type="project" value="InterPro"/>
</dbReference>
<dbReference type="Pfam" id="PF13793">
    <property type="entry name" value="Pribosyltran_N"/>
    <property type="match status" value="1"/>
</dbReference>
<dbReference type="InterPro" id="IPR029057">
    <property type="entry name" value="PRTase-like"/>
</dbReference>
<dbReference type="GO" id="GO:0016301">
    <property type="term" value="F:kinase activity"/>
    <property type="evidence" value="ECO:0007669"/>
    <property type="project" value="UniProtKB-KW"/>
</dbReference>
<evidence type="ECO:0000256" key="2">
    <source>
        <dbReference type="ARBA" id="ARBA00022679"/>
    </source>
</evidence>
<keyword evidence="5 9" id="KW-0418">Kinase</keyword>
<evidence type="ECO:0000256" key="4">
    <source>
        <dbReference type="ARBA" id="ARBA00022741"/>
    </source>
</evidence>
<organism evidence="9">
    <name type="scientific">Candidatus Iainarchaeum sp</name>
    <dbReference type="NCBI Taxonomy" id="3101447"/>
    <lineage>
        <taxon>Archaea</taxon>
        <taxon>Candidatus Iainarchaeota</taxon>
        <taxon>Candidatus Iainarchaeia</taxon>
        <taxon>Candidatus Iainarchaeales</taxon>
        <taxon>Candidatus Iainarchaeaceae</taxon>
        <taxon>Candidatus Iainarchaeum</taxon>
    </lineage>
</organism>
<dbReference type="GO" id="GO:0004749">
    <property type="term" value="F:ribose phosphate diphosphokinase activity"/>
    <property type="evidence" value="ECO:0007669"/>
    <property type="project" value="UniProtKB-EC"/>
</dbReference>
<sequence length="322" mass="36320">MNGNGSENACSIVANPQGGSWKFAENVYSILRERSPRYELNEINLKQFRDGELKVKIHENVRRKNCFFIHDSLLSPADWFLQLAFVNEALKNSSANEVVDVLPYMKFSRQDRKDESRVAVNARVLSDMLSLYANRVITIDTHSAQLPSFYRIPFDNLYSSRLLHEYLSKNHPQLLENTVVMSPDAGGTSRAKGFASKLGIEDIVIGYKYRKHEGEIHEFKVVGEVAGQNVLIIDDMVDSGGTLIEAAKSVRAAGAKNVYAYCTHGLFSKGREEIGKHIDRFFVTNSIPQPAHEKIEAIPLEELFAEAIYRNNEGMSLSKLFE</sequence>
<evidence type="ECO:0000256" key="7">
    <source>
        <dbReference type="ARBA" id="ARBA00049535"/>
    </source>
</evidence>
<proteinExistence type="predicted"/>
<evidence type="ECO:0000256" key="3">
    <source>
        <dbReference type="ARBA" id="ARBA00022727"/>
    </source>
</evidence>
<protein>
    <recommendedName>
        <fullName evidence="1">ribose-phosphate diphosphokinase</fullName>
        <ecNumber evidence="1">2.7.6.1</ecNumber>
    </recommendedName>
</protein>
<evidence type="ECO:0000259" key="8">
    <source>
        <dbReference type="Pfam" id="PF13793"/>
    </source>
</evidence>
<dbReference type="NCBIfam" id="TIGR01251">
    <property type="entry name" value="ribP_PPkin"/>
    <property type="match status" value="1"/>
</dbReference>
<dbReference type="SMART" id="SM01400">
    <property type="entry name" value="Pribosyltran_N"/>
    <property type="match status" value="1"/>
</dbReference>